<keyword evidence="13" id="KW-1003">Cell membrane</keyword>
<dbReference type="EnsemblMetazoa" id="XM_022790348">
    <property type="protein sequence ID" value="XP_022646083"/>
    <property type="gene ID" value="LOC111243951"/>
</dbReference>
<comment type="catalytic activity">
    <reaction evidence="2">
        <text>Hydrolyzes glycerol monoesters of long-chain fatty acids.</text>
        <dbReference type="EC" id="3.1.1.23"/>
    </reaction>
</comment>
<evidence type="ECO:0000256" key="19">
    <source>
        <dbReference type="ARBA" id="ARBA00023098"/>
    </source>
</evidence>
<dbReference type="FunCoup" id="A0A7M7J2Y0">
    <property type="interactions" value="121"/>
</dbReference>
<evidence type="ECO:0000256" key="23">
    <source>
        <dbReference type="ARBA" id="ARBA00023406"/>
    </source>
</evidence>
<comment type="catalytic activity">
    <reaction evidence="32">
        <text>1,2,3-tri-(9Z-octadecenoyl)-glycerol + H2O = di-(9Z)-octadecenoylglycerol + (9Z)-octadecenoate + H(+)</text>
        <dbReference type="Rhea" id="RHEA:38575"/>
        <dbReference type="ChEBI" id="CHEBI:15377"/>
        <dbReference type="ChEBI" id="CHEBI:15378"/>
        <dbReference type="ChEBI" id="CHEBI:30823"/>
        <dbReference type="ChEBI" id="CHEBI:53753"/>
        <dbReference type="ChEBI" id="CHEBI:75945"/>
    </reaction>
    <physiologicalReaction direction="left-to-right" evidence="32">
        <dbReference type="Rhea" id="RHEA:38576"/>
    </physiologicalReaction>
</comment>
<evidence type="ECO:0000256" key="4">
    <source>
        <dbReference type="ARBA" id="ARBA00004345"/>
    </source>
</evidence>
<keyword evidence="16" id="KW-0551">Lipid droplet</keyword>
<evidence type="ECO:0000259" key="42">
    <source>
        <dbReference type="Pfam" id="PF06350"/>
    </source>
</evidence>
<dbReference type="SUPFAM" id="SSF53474">
    <property type="entry name" value="alpha/beta-Hydrolases"/>
    <property type="match status" value="1"/>
</dbReference>
<evidence type="ECO:0000256" key="29">
    <source>
        <dbReference type="ARBA" id="ARBA00047476"/>
    </source>
</evidence>
<dbReference type="InterPro" id="IPR002168">
    <property type="entry name" value="Lipase_GDXG_HIS_AS"/>
</dbReference>
<evidence type="ECO:0000256" key="39">
    <source>
        <dbReference type="ARBA" id="ARBA00049461"/>
    </source>
</evidence>
<dbReference type="GO" id="GO:0005829">
    <property type="term" value="C:cytosol"/>
    <property type="evidence" value="ECO:0007669"/>
    <property type="project" value="UniProtKB-SubCell"/>
</dbReference>
<dbReference type="EnsemblMetazoa" id="XM_022790347">
    <property type="protein sequence ID" value="XP_022646082"/>
    <property type="gene ID" value="LOC111243951"/>
</dbReference>
<dbReference type="InterPro" id="IPR029058">
    <property type="entry name" value="AB_hydrolase_fold"/>
</dbReference>
<evidence type="ECO:0000256" key="18">
    <source>
        <dbReference type="ARBA" id="ARBA00022963"/>
    </source>
</evidence>
<keyword evidence="22" id="KW-0753">Steroid metabolism</keyword>
<comment type="pathway">
    <text evidence="8">Lipid metabolism.</text>
</comment>
<keyword evidence="14" id="KW-0963">Cytoplasm</keyword>
<dbReference type="EnsemblMetazoa" id="XM_022790346">
    <property type="protein sequence ID" value="XP_022646081"/>
    <property type="gene ID" value="LOC111243951"/>
</dbReference>
<feature type="domain" description="Alpha/beta hydrolase fold-3" evidence="43">
    <location>
        <begin position="568"/>
        <end position="658"/>
    </location>
</feature>
<dbReference type="GO" id="GO:0005901">
    <property type="term" value="C:caveola"/>
    <property type="evidence" value="ECO:0007669"/>
    <property type="project" value="UniProtKB-SubCell"/>
</dbReference>
<evidence type="ECO:0000256" key="24">
    <source>
        <dbReference type="ARBA" id="ARBA00030031"/>
    </source>
</evidence>
<dbReference type="Proteomes" id="UP000594260">
    <property type="component" value="Unplaced"/>
</dbReference>
<feature type="domain" description="Alpha/beta hydrolase fold-3" evidence="43">
    <location>
        <begin position="338"/>
        <end position="479"/>
    </location>
</feature>
<evidence type="ECO:0000256" key="38">
    <source>
        <dbReference type="ARBA" id="ARBA00049372"/>
    </source>
</evidence>
<dbReference type="GO" id="GO:0004771">
    <property type="term" value="F:sterol ester esterase activity"/>
    <property type="evidence" value="ECO:0007669"/>
    <property type="project" value="TreeGrafter"/>
</dbReference>
<dbReference type="RefSeq" id="XP_022646081.1">
    <property type="nucleotide sequence ID" value="XM_022790346.1"/>
</dbReference>
<evidence type="ECO:0000256" key="2">
    <source>
        <dbReference type="ARBA" id="ARBA00001613"/>
    </source>
</evidence>
<organism evidence="44 45">
    <name type="scientific">Varroa destructor</name>
    <name type="common">Honeybee mite</name>
    <dbReference type="NCBI Taxonomy" id="109461"/>
    <lineage>
        <taxon>Eukaryota</taxon>
        <taxon>Metazoa</taxon>
        <taxon>Ecdysozoa</taxon>
        <taxon>Arthropoda</taxon>
        <taxon>Chelicerata</taxon>
        <taxon>Arachnida</taxon>
        <taxon>Acari</taxon>
        <taxon>Parasitiformes</taxon>
        <taxon>Mesostigmata</taxon>
        <taxon>Gamasina</taxon>
        <taxon>Dermanyssoidea</taxon>
        <taxon>Varroidae</taxon>
        <taxon>Varroa</taxon>
    </lineage>
</organism>
<feature type="domain" description="Hormone-sensitive lipase N-terminal" evidence="42">
    <location>
        <begin position="18"/>
        <end position="317"/>
    </location>
</feature>
<dbReference type="Gene3D" id="3.40.50.1820">
    <property type="entry name" value="alpha/beta hydrolase"/>
    <property type="match status" value="2"/>
</dbReference>
<comment type="pathway">
    <text evidence="7">Glycerolipid metabolism; triacylglycerol degradation.</text>
</comment>
<sequence>MQKETTQSPDPPLDSYMFGILQQTLQNNIDYFACTCQDDFTQNFVELLGAVSELEKKSSQIHDIAFKFDADANTKANGYRSYSIIVDRFVSNTLDLCRQIVEKRDSMFFRAGKFAKDVEVRVIASKEIRKAGAMLISMAKHADDGELFLRDKMDFKALMKDYTSFDMRPFFGRLLGFTMCESLQNCLSAVSIAMATFSEQYRNESSYVASLAATLFNSTRYGVDIDERAERNASLVRNVSVDFLKSFWTLNELPVTKRIPGWICPSLEVCERVTLPLEPLKLNREGEHLDVPYPMSHVPTQPVRGRLFSHVRRQGQDALVGAAPTSAYEYPPTSTMFLHLHGGGFIAQSPDSHEIYLRQWAADLEMPLLSLDYTLAPQAPFPRALEELFYAYAWLVNNPFAVGWSGEKIVVGGDSGGGNLSVALALKCLHLGVRPPDGLFAAYTPLNLQLTPSPSRLLCAMDSLIPLEFLLHCLHSYAGVDMEASPDSGSPVKVPIEHLEQVKIINNKNEENQQERRSNASSGESSSQKEKDTLQEIGDAVYDTTSRLYQAHIAKPLEMFTGTNQAWQNPGRPWFSPQSSDPERAERTFARIDSLAASPFISPLLADDHLLSRLPPTYLLGLHLDPTLDDMVSFARRLHRLGRPCELVVLDQLPHGFLNFLPFSSEAADGSKVCCDMLRDAFAFVPANPINPLEEVPL</sequence>
<evidence type="ECO:0000259" key="43">
    <source>
        <dbReference type="Pfam" id="PF07859"/>
    </source>
</evidence>
<evidence type="ECO:0000256" key="6">
    <source>
        <dbReference type="ARBA" id="ARBA00004514"/>
    </source>
</evidence>
<comment type="similarity">
    <text evidence="9">Belongs to the 'GDXG' lipolytic enzyme family.</text>
</comment>
<dbReference type="InterPro" id="IPR013094">
    <property type="entry name" value="AB_hydrolase_3"/>
</dbReference>
<accession>A0A7M7J2Y0</accession>
<evidence type="ECO:0000256" key="28">
    <source>
        <dbReference type="ARBA" id="ARBA00047458"/>
    </source>
</evidence>
<keyword evidence="21" id="KW-1207">Sterol metabolism</keyword>
<dbReference type="AlphaFoldDB" id="A0A7M7J2Y0"/>
<comment type="catalytic activity">
    <reaction evidence="31">
        <text>a diacylglycerol + H2O = a monoacylglycerol + a fatty acid + H(+)</text>
        <dbReference type="Rhea" id="RHEA:32731"/>
        <dbReference type="ChEBI" id="CHEBI:15377"/>
        <dbReference type="ChEBI" id="CHEBI:15378"/>
        <dbReference type="ChEBI" id="CHEBI:17408"/>
        <dbReference type="ChEBI" id="CHEBI:18035"/>
        <dbReference type="ChEBI" id="CHEBI:28868"/>
        <dbReference type="EC" id="3.1.1.79"/>
    </reaction>
</comment>
<dbReference type="GO" id="GO:0019433">
    <property type="term" value="P:triglyceride catabolic process"/>
    <property type="evidence" value="ECO:0007669"/>
    <property type="project" value="UniProtKB-UniPathway"/>
</dbReference>
<evidence type="ECO:0000256" key="16">
    <source>
        <dbReference type="ARBA" id="ARBA00022677"/>
    </source>
</evidence>
<evidence type="ECO:0000256" key="32">
    <source>
        <dbReference type="ARBA" id="ARBA00048386"/>
    </source>
</evidence>
<evidence type="ECO:0000256" key="7">
    <source>
        <dbReference type="ARBA" id="ARBA00004879"/>
    </source>
</evidence>
<dbReference type="GO" id="GO:0008203">
    <property type="term" value="P:cholesterol metabolic process"/>
    <property type="evidence" value="ECO:0007669"/>
    <property type="project" value="UniProtKB-KW"/>
</dbReference>
<feature type="compositionally biased region" description="Basic and acidic residues" evidence="41">
    <location>
        <begin position="508"/>
        <end position="518"/>
    </location>
</feature>
<evidence type="ECO:0000256" key="27">
    <source>
        <dbReference type="ARBA" id="ARBA00047438"/>
    </source>
</evidence>
<dbReference type="InParanoid" id="A0A7M7J2Y0"/>
<feature type="region of interest" description="Disordered" evidence="41">
    <location>
        <begin position="505"/>
        <end position="533"/>
    </location>
</feature>
<dbReference type="GO" id="GO:0004806">
    <property type="term" value="F:triacylglycerol lipase activity"/>
    <property type="evidence" value="ECO:0007669"/>
    <property type="project" value="TreeGrafter"/>
</dbReference>
<comment type="catalytic activity">
    <reaction evidence="37">
        <text>a monoacylglycerol + H2O = glycerol + a fatty acid + H(+)</text>
        <dbReference type="Rhea" id="RHEA:15245"/>
        <dbReference type="ChEBI" id="CHEBI:15377"/>
        <dbReference type="ChEBI" id="CHEBI:15378"/>
        <dbReference type="ChEBI" id="CHEBI:17408"/>
        <dbReference type="ChEBI" id="CHEBI:17754"/>
        <dbReference type="ChEBI" id="CHEBI:28868"/>
        <dbReference type="EC" id="3.1.1.79"/>
    </reaction>
</comment>
<comment type="catalytic activity">
    <reaction evidence="28">
        <text>1,2-di-(9Z-octadecenoyl)-glycerol + H2O = 2-(9Z-octadecenoyl)-glycerol + (9Z)-octadecenoate + H(+)</text>
        <dbReference type="Rhea" id="RHEA:38659"/>
        <dbReference type="ChEBI" id="CHEBI:15377"/>
        <dbReference type="ChEBI" id="CHEBI:15378"/>
        <dbReference type="ChEBI" id="CHEBI:30823"/>
        <dbReference type="ChEBI" id="CHEBI:52323"/>
        <dbReference type="ChEBI" id="CHEBI:73990"/>
    </reaction>
    <physiologicalReaction direction="left-to-right" evidence="28">
        <dbReference type="Rhea" id="RHEA:38660"/>
    </physiologicalReaction>
</comment>
<comment type="subunit">
    <text evidence="26">Monomer and homodimer. Interacts with CAVIN1 in the adipocyte cytoplasm. Interacts with PLIN5.</text>
</comment>
<dbReference type="RefSeq" id="XP_022646082.1">
    <property type="nucleotide sequence ID" value="XM_022790347.1"/>
</dbReference>
<evidence type="ECO:0000256" key="25">
    <source>
        <dbReference type="ARBA" id="ARBA00031112"/>
    </source>
</evidence>
<dbReference type="GO" id="GO:0005811">
    <property type="term" value="C:lipid droplet"/>
    <property type="evidence" value="ECO:0007669"/>
    <property type="project" value="UniProtKB-SubCell"/>
</dbReference>
<evidence type="ECO:0000256" key="30">
    <source>
        <dbReference type="ARBA" id="ARBA00047653"/>
    </source>
</evidence>
<keyword evidence="15" id="KW-0153">Cholesterol metabolism</keyword>
<evidence type="ECO:0000256" key="12">
    <source>
        <dbReference type="ARBA" id="ARBA00015845"/>
    </source>
</evidence>
<evidence type="ECO:0000256" key="22">
    <source>
        <dbReference type="ARBA" id="ARBA00023221"/>
    </source>
</evidence>
<comment type="catalytic activity">
    <reaction evidence="27">
        <text>1-(9Z-octadecenoyl)-glycerol + H2O = glycerol + (9Z)-octadecenoate + H(+)</text>
        <dbReference type="Rhea" id="RHEA:38487"/>
        <dbReference type="ChEBI" id="CHEBI:15377"/>
        <dbReference type="ChEBI" id="CHEBI:15378"/>
        <dbReference type="ChEBI" id="CHEBI:17754"/>
        <dbReference type="ChEBI" id="CHEBI:30823"/>
        <dbReference type="ChEBI" id="CHEBI:75342"/>
    </reaction>
    <physiologicalReaction direction="left-to-right" evidence="27">
        <dbReference type="Rhea" id="RHEA:38488"/>
    </physiologicalReaction>
</comment>
<evidence type="ECO:0000256" key="14">
    <source>
        <dbReference type="ARBA" id="ARBA00022490"/>
    </source>
</evidence>
<evidence type="ECO:0000256" key="5">
    <source>
        <dbReference type="ARBA" id="ARBA00004502"/>
    </source>
</evidence>
<evidence type="ECO:0000256" key="11">
    <source>
        <dbReference type="ARBA" id="ARBA00013254"/>
    </source>
</evidence>
<evidence type="ECO:0000313" key="44">
    <source>
        <dbReference type="EnsemblMetazoa" id="XP_022646082"/>
    </source>
</evidence>
<reference evidence="44" key="1">
    <citation type="submission" date="2021-01" db="UniProtKB">
        <authorList>
            <consortium name="EnsemblMetazoa"/>
        </authorList>
    </citation>
    <scope>IDENTIFICATION</scope>
</reference>
<evidence type="ECO:0000256" key="35">
    <source>
        <dbReference type="ARBA" id="ARBA00049053"/>
    </source>
</evidence>
<evidence type="ECO:0000256" key="15">
    <source>
        <dbReference type="ARBA" id="ARBA00022548"/>
    </source>
</evidence>
<dbReference type="UniPathway" id="UPA00256"/>
<evidence type="ECO:0000256" key="40">
    <source>
        <dbReference type="ARBA" id="ARBA00049519"/>
    </source>
</evidence>
<comment type="catalytic activity">
    <reaction evidence="36">
        <text>2,3-di-(9Z)-octadecenoyl-sn-glycerol + H2O = 2-(9Z-octadecenoyl)-glycerol + (9Z)-octadecenoate + H(+)</text>
        <dbReference type="Rhea" id="RHEA:38383"/>
        <dbReference type="ChEBI" id="CHEBI:15377"/>
        <dbReference type="ChEBI" id="CHEBI:15378"/>
        <dbReference type="ChEBI" id="CHEBI:30823"/>
        <dbReference type="ChEBI" id="CHEBI:73990"/>
        <dbReference type="ChEBI" id="CHEBI:75824"/>
    </reaction>
    <physiologicalReaction direction="left-to-right" evidence="36">
        <dbReference type="Rhea" id="RHEA:38384"/>
    </physiologicalReaction>
</comment>
<comment type="catalytic activity">
    <reaction evidence="29">
        <text>2-(5Z,8Z,11Z,14Z-eicosatetraenoyl)-glycerol + H2O = glycerol + (5Z,8Z,11Z,14Z)-eicosatetraenoate + H(+)</text>
        <dbReference type="Rhea" id="RHEA:26132"/>
        <dbReference type="ChEBI" id="CHEBI:15377"/>
        <dbReference type="ChEBI" id="CHEBI:15378"/>
        <dbReference type="ChEBI" id="CHEBI:17754"/>
        <dbReference type="ChEBI" id="CHEBI:32395"/>
        <dbReference type="ChEBI" id="CHEBI:52392"/>
    </reaction>
    <physiologicalReaction direction="left-to-right" evidence="29">
        <dbReference type="Rhea" id="RHEA:26133"/>
    </physiologicalReaction>
</comment>
<dbReference type="GO" id="GO:0047372">
    <property type="term" value="F:monoacylglycerol lipase activity"/>
    <property type="evidence" value="ECO:0007669"/>
    <property type="project" value="UniProtKB-EC"/>
</dbReference>
<evidence type="ECO:0000256" key="20">
    <source>
        <dbReference type="ARBA" id="ARBA00023136"/>
    </source>
</evidence>
<evidence type="ECO:0000256" key="34">
    <source>
        <dbReference type="ARBA" id="ARBA00048674"/>
    </source>
</evidence>
<dbReference type="GeneID" id="111243951"/>
<dbReference type="Pfam" id="PF07859">
    <property type="entry name" value="Abhydrolase_3"/>
    <property type="match status" value="2"/>
</dbReference>
<evidence type="ECO:0000256" key="33">
    <source>
        <dbReference type="ARBA" id="ARBA00048657"/>
    </source>
</evidence>
<comment type="subcellular location">
    <subcellularLocation>
        <location evidence="3">Cell membrane</location>
    </subcellularLocation>
    <subcellularLocation>
        <location evidence="6">Cytoplasm</location>
        <location evidence="6">Cytosol</location>
    </subcellularLocation>
    <subcellularLocation>
        <location evidence="5">Lipid droplet</location>
    </subcellularLocation>
    <subcellularLocation>
        <location evidence="4">Membrane</location>
        <location evidence="4">Caveola</location>
    </subcellularLocation>
</comment>
<evidence type="ECO:0000256" key="26">
    <source>
        <dbReference type="ARBA" id="ARBA00046695"/>
    </source>
</evidence>
<keyword evidence="45" id="KW-1185">Reference proteome</keyword>
<dbReference type="KEGG" id="vde:111243951"/>
<evidence type="ECO:0000256" key="3">
    <source>
        <dbReference type="ARBA" id="ARBA00004236"/>
    </source>
</evidence>
<evidence type="ECO:0000256" key="1">
    <source>
        <dbReference type="ARBA" id="ARBA00000803"/>
    </source>
</evidence>
<dbReference type="PANTHER" id="PTHR23025">
    <property type="entry name" value="TRIACYLGLYCEROL LIPASE"/>
    <property type="match status" value="1"/>
</dbReference>
<comment type="catalytic activity">
    <reaction evidence="39">
        <text>2-(9Z-octadecenoyl)-glycerol + H2O = glycerol + (9Z)-octadecenoate + H(+)</text>
        <dbReference type="Rhea" id="RHEA:38491"/>
        <dbReference type="ChEBI" id="CHEBI:15377"/>
        <dbReference type="ChEBI" id="CHEBI:15378"/>
        <dbReference type="ChEBI" id="CHEBI:17754"/>
        <dbReference type="ChEBI" id="CHEBI:30823"/>
        <dbReference type="ChEBI" id="CHEBI:73990"/>
    </reaction>
    <physiologicalReaction direction="left-to-right" evidence="39">
        <dbReference type="Rhea" id="RHEA:38492"/>
    </physiologicalReaction>
</comment>
<proteinExistence type="inferred from homology"/>
<dbReference type="PANTHER" id="PTHR23025:SF3">
    <property type="entry name" value="HORMONE-SENSITIVE LIPASE"/>
    <property type="match status" value="1"/>
</dbReference>
<comment type="catalytic activity">
    <reaction evidence="34">
        <text>1,2-di-(9Z-octadecenoyl)-glycerol + H2O = (9Z-octadecenoyl)-glycerol + (9Z)-octadecenoate + H(+)</text>
        <dbReference type="Rhea" id="RHEA:38455"/>
        <dbReference type="ChEBI" id="CHEBI:15377"/>
        <dbReference type="ChEBI" id="CHEBI:15378"/>
        <dbReference type="ChEBI" id="CHEBI:30823"/>
        <dbReference type="ChEBI" id="CHEBI:52323"/>
        <dbReference type="ChEBI" id="CHEBI:75937"/>
    </reaction>
    <physiologicalReaction direction="left-to-right" evidence="34">
        <dbReference type="Rhea" id="RHEA:38456"/>
    </physiologicalReaction>
</comment>
<dbReference type="RefSeq" id="XP_022646083.1">
    <property type="nucleotide sequence ID" value="XM_022790348.1"/>
</dbReference>
<dbReference type="CTD" id="37289"/>
<dbReference type="EC" id="3.1.1.23" evidence="11"/>
<dbReference type="OMA" id="CKETQFA"/>
<keyword evidence="20" id="KW-0472">Membrane</keyword>
<comment type="catalytic activity">
    <reaction evidence="35">
        <text>all-trans-retinyl hexadecanoate + H2O = all-trans-retinol + hexadecanoate + H(+)</text>
        <dbReference type="Rhea" id="RHEA:13933"/>
        <dbReference type="ChEBI" id="CHEBI:7896"/>
        <dbReference type="ChEBI" id="CHEBI:15377"/>
        <dbReference type="ChEBI" id="CHEBI:15378"/>
        <dbReference type="ChEBI" id="CHEBI:17336"/>
        <dbReference type="ChEBI" id="CHEBI:17616"/>
    </reaction>
    <physiologicalReaction direction="left-to-right" evidence="35">
        <dbReference type="Rhea" id="RHEA:13934"/>
    </physiologicalReaction>
</comment>
<comment type="catalytic activity">
    <reaction evidence="1">
        <text>a triacylglycerol + H2O = a diacylglycerol + a fatty acid + H(+)</text>
        <dbReference type="Rhea" id="RHEA:12044"/>
        <dbReference type="ChEBI" id="CHEBI:15377"/>
        <dbReference type="ChEBI" id="CHEBI:15378"/>
        <dbReference type="ChEBI" id="CHEBI:17855"/>
        <dbReference type="ChEBI" id="CHEBI:18035"/>
        <dbReference type="ChEBI" id="CHEBI:28868"/>
        <dbReference type="EC" id="3.1.1.79"/>
    </reaction>
</comment>
<dbReference type="InterPro" id="IPR010468">
    <property type="entry name" value="HSL_N"/>
</dbReference>
<evidence type="ECO:0000256" key="17">
    <source>
        <dbReference type="ARBA" id="ARBA00022801"/>
    </source>
</evidence>
<keyword evidence="19" id="KW-0443">Lipid metabolism</keyword>
<dbReference type="EC" id="3.1.1.79" evidence="10"/>
<evidence type="ECO:0000313" key="45">
    <source>
        <dbReference type="Proteomes" id="UP000594260"/>
    </source>
</evidence>
<comment type="catalytic activity">
    <reaction evidence="23">
        <text>1-O-hexadecyl-2-acetyl-sn-glycerol + H2O = 1-O-hexadecyl-sn-glycerol + acetate + H(+)</text>
        <dbReference type="Rhea" id="RHEA:38563"/>
        <dbReference type="ChEBI" id="CHEBI:15377"/>
        <dbReference type="ChEBI" id="CHEBI:15378"/>
        <dbReference type="ChEBI" id="CHEBI:30089"/>
        <dbReference type="ChEBI" id="CHEBI:34115"/>
        <dbReference type="ChEBI" id="CHEBI:75936"/>
    </reaction>
    <physiologicalReaction direction="left-to-right" evidence="23">
        <dbReference type="Rhea" id="RHEA:38564"/>
    </physiologicalReaction>
</comment>
<dbReference type="OrthoDB" id="6413688at2759"/>
<evidence type="ECO:0000256" key="37">
    <source>
        <dbReference type="ARBA" id="ARBA00049208"/>
    </source>
</evidence>
<evidence type="ECO:0000256" key="41">
    <source>
        <dbReference type="SAM" id="MobiDB-lite"/>
    </source>
</evidence>
<evidence type="ECO:0000256" key="21">
    <source>
        <dbReference type="ARBA" id="ARBA00023166"/>
    </source>
</evidence>
<comment type="catalytic activity">
    <reaction evidence="33">
        <text>1,2-di-(9Z-octadecenoyl)-glycerol + (9Z)-octadecenoate + H(+) = 1,2,3-tri-(9Z-octadecenoyl)-glycerol + H2O</text>
        <dbReference type="Rhea" id="RHEA:38379"/>
        <dbReference type="ChEBI" id="CHEBI:15377"/>
        <dbReference type="ChEBI" id="CHEBI:15378"/>
        <dbReference type="ChEBI" id="CHEBI:30823"/>
        <dbReference type="ChEBI" id="CHEBI:52323"/>
        <dbReference type="ChEBI" id="CHEBI:53753"/>
    </reaction>
    <physiologicalReaction direction="right-to-left" evidence="33">
        <dbReference type="Rhea" id="RHEA:38381"/>
    </physiologicalReaction>
</comment>
<keyword evidence="18" id="KW-0442">Lipid degradation</keyword>
<dbReference type="Pfam" id="PF06350">
    <property type="entry name" value="HSL_N"/>
    <property type="match status" value="1"/>
</dbReference>
<evidence type="ECO:0000256" key="13">
    <source>
        <dbReference type="ARBA" id="ARBA00022475"/>
    </source>
</evidence>
<evidence type="ECO:0000256" key="9">
    <source>
        <dbReference type="ARBA" id="ARBA00010515"/>
    </source>
</evidence>
<keyword evidence="17" id="KW-0378">Hydrolase</keyword>
<comment type="catalytic activity">
    <reaction evidence="30">
        <text>cholesteryl (9Z-octadecenoate) + H2O = cholesterol + (9Z)-octadecenoate + H(+)</text>
        <dbReference type="Rhea" id="RHEA:33875"/>
        <dbReference type="ChEBI" id="CHEBI:15377"/>
        <dbReference type="ChEBI" id="CHEBI:15378"/>
        <dbReference type="ChEBI" id="CHEBI:16113"/>
        <dbReference type="ChEBI" id="CHEBI:30823"/>
        <dbReference type="ChEBI" id="CHEBI:46898"/>
    </reaction>
    <physiologicalReaction direction="left-to-right" evidence="30">
        <dbReference type="Rhea" id="RHEA:33876"/>
    </physiologicalReaction>
</comment>
<evidence type="ECO:0000256" key="8">
    <source>
        <dbReference type="ARBA" id="ARBA00005189"/>
    </source>
</evidence>
<evidence type="ECO:0000256" key="31">
    <source>
        <dbReference type="ARBA" id="ARBA00047674"/>
    </source>
</evidence>
<protein>
    <recommendedName>
        <fullName evidence="12">Hormone-sensitive lipase</fullName>
        <ecNumber evidence="11">3.1.1.23</ecNumber>
        <ecNumber evidence="10">3.1.1.79</ecNumber>
    </recommendedName>
    <alternativeName>
        <fullName evidence="25">Monoacylglycerol lipase LIPE</fullName>
    </alternativeName>
    <alternativeName>
        <fullName evidence="24">Retinyl ester hydrolase</fullName>
    </alternativeName>
</protein>
<name>A0A7M7J2Y0_VARDE</name>
<evidence type="ECO:0000256" key="10">
    <source>
        <dbReference type="ARBA" id="ARBA00013088"/>
    </source>
</evidence>
<comment type="catalytic activity">
    <reaction evidence="40">
        <text>1,2-di-(9Z-octadecenoyl)-sn-glycerol + H2O = (9Z-octadecenoyl)-glycerol + (9Z)-octadecenoate + H(+)</text>
        <dbReference type="Rhea" id="RHEA:39935"/>
        <dbReference type="ChEBI" id="CHEBI:15377"/>
        <dbReference type="ChEBI" id="CHEBI:15378"/>
        <dbReference type="ChEBI" id="CHEBI:30823"/>
        <dbReference type="ChEBI" id="CHEBI:52333"/>
        <dbReference type="ChEBI" id="CHEBI:75937"/>
    </reaction>
    <physiologicalReaction direction="left-to-right" evidence="40">
        <dbReference type="Rhea" id="RHEA:39936"/>
    </physiologicalReaction>
</comment>
<comment type="catalytic activity">
    <reaction evidence="38">
        <text>1,3-di-(9Z-octadecenoyl)-glycerol + H2O = 1-(9Z-octadecenoyl)-glycerol + (9Z)-octadecenoate + H(+)</text>
        <dbReference type="Rhea" id="RHEA:39939"/>
        <dbReference type="ChEBI" id="CHEBI:15377"/>
        <dbReference type="ChEBI" id="CHEBI:15378"/>
        <dbReference type="ChEBI" id="CHEBI:30823"/>
        <dbReference type="ChEBI" id="CHEBI:75342"/>
        <dbReference type="ChEBI" id="CHEBI:75735"/>
    </reaction>
    <physiologicalReaction direction="left-to-right" evidence="38">
        <dbReference type="Rhea" id="RHEA:39940"/>
    </physiologicalReaction>
</comment>
<dbReference type="PROSITE" id="PS01173">
    <property type="entry name" value="LIPASE_GDXG_HIS"/>
    <property type="match status" value="1"/>
</dbReference>
<evidence type="ECO:0000256" key="36">
    <source>
        <dbReference type="ARBA" id="ARBA00049143"/>
    </source>
</evidence>